<proteinExistence type="predicted"/>
<protein>
    <submittedName>
        <fullName evidence="1">Uncharacterized protein</fullName>
    </submittedName>
</protein>
<gene>
    <name evidence="1" type="ORF">M0812_29511</name>
</gene>
<name>A0AAV7Y6U6_9EUKA</name>
<dbReference type="EMBL" id="JANTQA010000075">
    <property type="protein sequence ID" value="KAJ3423880.1"/>
    <property type="molecule type" value="Genomic_DNA"/>
</dbReference>
<evidence type="ECO:0000313" key="1">
    <source>
        <dbReference type="EMBL" id="KAJ3423880.1"/>
    </source>
</evidence>
<reference evidence="1" key="1">
    <citation type="submission" date="2022-08" db="EMBL/GenBank/DDBJ databases">
        <title>Novel sulphate-reducing endosymbionts in the free-living metamonad Anaeramoeba.</title>
        <authorList>
            <person name="Jerlstrom-Hultqvist J."/>
            <person name="Cepicka I."/>
            <person name="Gallot-Lavallee L."/>
            <person name="Salas-Leiva D."/>
            <person name="Curtis B.A."/>
            <person name="Zahonova K."/>
            <person name="Pipaliya S."/>
            <person name="Dacks J."/>
            <person name="Roger A.J."/>
        </authorList>
    </citation>
    <scope>NUCLEOTIDE SEQUENCE</scope>
    <source>
        <strain evidence="1">Busselton2</strain>
    </source>
</reference>
<organism evidence="1 2">
    <name type="scientific">Anaeramoeba flamelloides</name>
    <dbReference type="NCBI Taxonomy" id="1746091"/>
    <lineage>
        <taxon>Eukaryota</taxon>
        <taxon>Metamonada</taxon>
        <taxon>Anaeramoebidae</taxon>
        <taxon>Anaeramoeba</taxon>
    </lineage>
</organism>
<comment type="caution">
    <text evidence="1">The sequence shown here is derived from an EMBL/GenBank/DDBJ whole genome shotgun (WGS) entry which is preliminary data.</text>
</comment>
<accession>A0AAV7Y6U6</accession>
<evidence type="ECO:0000313" key="2">
    <source>
        <dbReference type="Proteomes" id="UP001146793"/>
    </source>
</evidence>
<dbReference type="AlphaFoldDB" id="A0AAV7Y6U6"/>
<sequence>MIKLKNLHASLGVLDYDRVIKLKEIWDYWMEFKKRENQKFSKITNGLTNRFNVLVLNKFNIVIDNKVFFYFVKKTSKQLNRANSKKRKELFGKEIMCNYKFKIGRHLGSRKRNTKGQFINSHQVKLKFEKKEKKKRRKKEEKKKEENKEQSFIDSENIRIIMEVLKHGSSYKNINQSINFSARWYYRQLEQINIYFMIFLKGQILNIINKKYDNLVLGYDGRWSSRRSGRECTVSLIIIDGPEELKNKILFSSSIQFTNKNQVNNCYYPFLIKKNINSSLMESYLLHNSFKFLKQVGLKIEGIVHDLDLKSFGIVSNIYNSSINEYYDINHFFKFYKKDFEKWKRKTRNN</sequence>
<dbReference type="Proteomes" id="UP001146793">
    <property type="component" value="Unassembled WGS sequence"/>
</dbReference>